<proteinExistence type="predicted"/>
<dbReference type="Proteomes" id="UP001375240">
    <property type="component" value="Unassembled WGS sequence"/>
</dbReference>
<dbReference type="PANTHER" id="PTHR13318">
    <property type="entry name" value="PARTNER OF PAIRED, ISOFORM B-RELATED"/>
    <property type="match status" value="1"/>
</dbReference>
<keyword evidence="4" id="KW-1185">Reference proteome</keyword>
<organism evidence="3 4">
    <name type="scientific">Orbilia brochopaga</name>
    <dbReference type="NCBI Taxonomy" id="3140254"/>
    <lineage>
        <taxon>Eukaryota</taxon>
        <taxon>Fungi</taxon>
        <taxon>Dikarya</taxon>
        <taxon>Ascomycota</taxon>
        <taxon>Pezizomycotina</taxon>
        <taxon>Orbiliomycetes</taxon>
        <taxon>Orbiliales</taxon>
        <taxon>Orbiliaceae</taxon>
        <taxon>Orbilia</taxon>
    </lineage>
</organism>
<feature type="domain" description="F-box" evidence="2">
    <location>
        <begin position="31"/>
        <end position="63"/>
    </location>
</feature>
<evidence type="ECO:0000313" key="3">
    <source>
        <dbReference type="EMBL" id="KAK6353188.1"/>
    </source>
</evidence>
<dbReference type="SUPFAM" id="SSF81383">
    <property type="entry name" value="F-box domain"/>
    <property type="match status" value="1"/>
</dbReference>
<dbReference type="InterPro" id="IPR001810">
    <property type="entry name" value="F-box_dom"/>
</dbReference>
<protein>
    <recommendedName>
        <fullName evidence="2">F-box domain-containing protein</fullName>
    </recommendedName>
</protein>
<sequence>MMPLYQPVRAGGGSSSPLPTYEAATSRDPIVCIAPYLRREDLFNCALVCRAWRRALDDELWGEPALCFGFGEKSPLTSFLLFLRALPLVHPARRSCVHTLSLEQCIAGLYTTLPERWFSDLLRLLPGLQRLLAPSLPFLDHRSLLADASMPAHYSLHHLDISGLTNTTAKSLVSLLERTPALAVLDLSRTAGAGHADVLRAIGRSLQMLKSLKLRSLRLTDEAVGVLARGVQVRLERLDVTGNLLTDGVAAHLLDWCFMPPEFAVAVNSEMHAQQLPAAHDSDDESDAEFGDEEAWMTARTLRRREPVASAATMNLAPADKGLTHLHIAENRITARGVQQLLCSTRLRTLDCGAVYTPPTSTLHATMNTLVTSLTQYGFRKLRNLRIDRAAVLGARDTDIPAAELLDPQRLPRLKTLALTDVPAATTDALFIASLRGLLDGLTAPSGTSSLKMLVLEIVSAADSTSFCADVDTDTRTFFDRANDDFSFFADEKSRPVAATSSSRNHSIEEVEVATVDVVQKWREASRRQGRWWSGAVRIMQDIGGAEVSERGATGNRWGVLVSDVGL</sequence>
<dbReference type="Pfam" id="PF12937">
    <property type="entry name" value="F-box-like"/>
    <property type="match status" value="1"/>
</dbReference>
<dbReference type="GO" id="GO:0031146">
    <property type="term" value="P:SCF-dependent proteasomal ubiquitin-dependent protein catabolic process"/>
    <property type="evidence" value="ECO:0007669"/>
    <property type="project" value="TreeGrafter"/>
</dbReference>
<feature type="region of interest" description="Disordered" evidence="1">
    <location>
        <begin position="1"/>
        <end position="21"/>
    </location>
</feature>
<dbReference type="InterPro" id="IPR032675">
    <property type="entry name" value="LRR_dom_sf"/>
</dbReference>
<evidence type="ECO:0000313" key="4">
    <source>
        <dbReference type="Proteomes" id="UP001375240"/>
    </source>
</evidence>
<dbReference type="Gene3D" id="3.80.10.10">
    <property type="entry name" value="Ribonuclease Inhibitor"/>
    <property type="match status" value="1"/>
</dbReference>
<evidence type="ECO:0000256" key="1">
    <source>
        <dbReference type="SAM" id="MobiDB-lite"/>
    </source>
</evidence>
<dbReference type="EMBL" id="JAVHNQ010000003">
    <property type="protein sequence ID" value="KAK6353188.1"/>
    <property type="molecule type" value="Genomic_DNA"/>
</dbReference>
<comment type="caution">
    <text evidence="3">The sequence shown here is derived from an EMBL/GenBank/DDBJ whole genome shotgun (WGS) entry which is preliminary data.</text>
</comment>
<dbReference type="InterPro" id="IPR036047">
    <property type="entry name" value="F-box-like_dom_sf"/>
</dbReference>
<dbReference type="GO" id="GO:0019005">
    <property type="term" value="C:SCF ubiquitin ligase complex"/>
    <property type="evidence" value="ECO:0007669"/>
    <property type="project" value="TreeGrafter"/>
</dbReference>
<dbReference type="Gene3D" id="1.20.1280.50">
    <property type="match status" value="1"/>
</dbReference>
<reference evidence="3 4" key="1">
    <citation type="submission" date="2019-10" db="EMBL/GenBank/DDBJ databases">
        <authorList>
            <person name="Palmer J.M."/>
        </authorList>
    </citation>
    <scope>NUCLEOTIDE SEQUENCE [LARGE SCALE GENOMIC DNA]</scope>
    <source>
        <strain evidence="3 4">TWF696</strain>
    </source>
</reference>
<dbReference type="SUPFAM" id="SSF52047">
    <property type="entry name" value="RNI-like"/>
    <property type="match status" value="1"/>
</dbReference>
<dbReference type="AlphaFoldDB" id="A0AAV9V3U4"/>
<gene>
    <name evidence="3" type="ORF">TWF696_005174</name>
</gene>
<name>A0AAV9V3U4_9PEZI</name>
<evidence type="ECO:0000259" key="2">
    <source>
        <dbReference type="Pfam" id="PF12937"/>
    </source>
</evidence>
<accession>A0AAV9V3U4</accession>